<dbReference type="Pfam" id="PF07500">
    <property type="entry name" value="TFIIS_M"/>
    <property type="match status" value="1"/>
</dbReference>
<evidence type="ECO:0000256" key="1">
    <source>
        <dbReference type="SAM" id="MobiDB-lite"/>
    </source>
</evidence>
<dbReference type="Proteomes" id="UP001153555">
    <property type="component" value="Unassembled WGS sequence"/>
</dbReference>
<sequence length="593" mass="66815">MGNRRFVPTSDDEDNSPPPRNPNGVEKRSQRKRKKVQFPDEEEDEDRELDEVKLSELKQKKRKKREDPEPDPEPESENEEPEDLEALPVGDAVRVSGKGRGRRSHFASFEYDGLQYQLEDPVLLVPENGDQKPYVAIIKDVSQTREGAVMVTGQWFYRPEEAEKKGGGNWQSSDTRELFYSFHRDEVPAESVMHKCVVHFIPQNKQIPPRKQHPGFIVQKVYDTEQRRLFKLTDKDYEDNKQHEIDLLVQKTLARIGDLPDLEPEDATVEHEDPLKSKRLIRKRNVSPLDVTRVDGGLTRSQSIKAETPGSACGTGSEYSLILSNLKLSTGETQRDRWLEKLLQSIQSVCSSDGKQKDEPDGNKNDGEGSENKLQDKGDASSDWPDTAAHAVAALEKVAHETLSADFQKYNQKMRQLAFNLKSNVVLTRRLLNKELEPAQILNMSPNELKEGLTAEEIAIRQPEEPGHMQMTDARCSRCSLKQVALVEVFQTGHGDRYKLECVPCGYSWFASRDDAATLTIEAPTSAKAVGTAPLATAKFEDVEKNMVSPRGGGERGATDGFKKTTEAFLPVLENQKSFNKKAEEKQATTKTK</sequence>
<keyword evidence="5" id="KW-1185">Reference proteome</keyword>
<dbReference type="SUPFAM" id="SSF46942">
    <property type="entry name" value="Elongation factor TFIIS domain 2"/>
    <property type="match status" value="1"/>
</dbReference>
<feature type="domain" description="TFIIS central" evidence="3">
    <location>
        <begin position="334"/>
        <end position="477"/>
    </location>
</feature>
<accession>A0A9N7MSQ6</accession>
<dbReference type="CDD" id="cd04713">
    <property type="entry name" value="BAH_plant_3"/>
    <property type="match status" value="1"/>
</dbReference>
<feature type="region of interest" description="Disordered" evidence="1">
    <location>
        <begin position="1"/>
        <end position="101"/>
    </location>
</feature>
<dbReference type="SMART" id="SM00439">
    <property type="entry name" value="BAH"/>
    <property type="match status" value="1"/>
</dbReference>
<dbReference type="InterPro" id="IPR001025">
    <property type="entry name" value="BAH_dom"/>
</dbReference>
<evidence type="ECO:0000313" key="4">
    <source>
        <dbReference type="EMBL" id="CAA0812179.1"/>
    </source>
</evidence>
<feature type="compositionally biased region" description="Acidic residues" evidence="1">
    <location>
        <begin position="68"/>
        <end position="85"/>
    </location>
</feature>
<organism evidence="4 5">
    <name type="scientific">Striga hermonthica</name>
    <name type="common">Purple witchweed</name>
    <name type="synonym">Buchnera hermonthica</name>
    <dbReference type="NCBI Taxonomy" id="68872"/>
    <lineage>
        <taxon>Eukaryota</taxon>
        <taxon>Viridiplantae</taxon>
        <taxon>Streptophyta</taxon>
        <taxon>Embryophyta</taxon>
        <taxon>Tracheophyta</taxon>
        <taxon>Spermatophyta</taxon>
        <taxon>Magnoliopsida</taxon>
        <taxon>eudicotyledons</taxon>
        <taxon>Gunneridae</taxon>
        <taxon>Pentapetalae</taxon>
        <taxon>asterids</taxon>
        <taxon>lamiids</taxon>
        <taxon>Lamiales</taxon>
        <taxon>Orobanchaceae</taxon>
        <taxon>Buchnereae</taxon>
        <taxon>Striga</taxon>
    </lineage>
</organism>
<dbReference type="InterPro" id="IPR036575">
    <property type="entry name" value="TFIIS_cen_dom_sf"/>
</dbReference>
<evidence type="ECO:0000259" key="3">
    <source>
        <dbReference type="PROSITE" id="PS51321"/>
    </source>
</evidence>
<proteinExistence type="predicted"/>
<dbReference type="GO" id="GO:0006351">
    <property type="term" value="P:DNA-templated transcription"/>
    <property type="evidence" value="ECO:0007669"/>
    <property type="project" value="InterPro"/>
</dbReference>
<dbReference type="OrthoDB" id="1922186at2759"/>
<dbReference type="PROSITE" id="PS51321">
    <property type="entry name" value="TFIIS_CENTRAL"/>
    <property type="match status" value="1"/>
</dbReference>
<dbReference type="InterPro" id="IPR003618">
    <property type="entry name" value="TFIIS_cen_dom"/>
</dbReference>
<feature type="region of interest" description="Disordered" evidence="1">
    <location>
        <begin position="349"/>
        <end position="384"/>
    </location>
</feature>
<dbReference type="PANTHER" id="PTHR46871:SF1">
    <property type="entry name" value="BROMO-ADJACENT HOMOLOGY (BAH) DOMAIN-CONTAINING PROTEIN"/>
    <property type="match status" value="1"/>
</dbReference>
<dbReference type="EMBL" id="CACSLK010009714">
    <property type="protein sequence ID" value="CAA0812179.1"/>
    <property type="molecule type" value="Genomic_DNA"/>
</dbReference>
<evidence type="ECO:0000313" key="5">
    <source>
        <dbReference type="Proteomes" id="UP001153555"/>
    </source>
</evidence>
<dbReference type="InterPro" id="IPR043151">
    <property type="entry name" value="BAH_sf"/>
</dbReference>
<protein>
    <submittedName>
        <fullName evidence="4">Bromo-adjacent homology (BAH) domain-containing protein</fullName>
    </submittedName>
</protein>
<dbReference type="AlphaFoldDB" id="A0A9N7MSQ6"/>
<evidence type="ECO:0000259" key="2">
    <source>
        <dbReference type="PROSITE" id="PS51038"/>
    </source>
</evidence>
<gene>
    <name evidence="4" type="ORF">SHERM_12992</name>
</gene>
<dbReference type="GO" id="GO:0003682">
    <property type="term" value="F:chromatin binding"/>
    <property type="evidence" value="ECO:0007669"/>
    <property type="project" value="InterPro"/>
</dbReference>
<comment type="caution">
    <text evidence="4">The sequence shown here is derived from an EMBL/GenBank/DDBJ whole genome shotgun (WGS) entry which is preliminary data.</text>
</comment>
<dbReference type="SMART" id="SM00510">
    <property type="entry name" value="TFS2M"/>
    <property type="match status" value="1"/>
</dbReference>
<dbReference type="PROSITE" id="PS51038">
    <property type="entry name" value="BAH"/>
    <property type="match status" value="1"/>
</dbReference>
<feature type="compositionally biased region" description="Basic and acidic residues" evidence="1">
    <location>
        <begin position="354"/>
        <end position="380"/>
    </location>
</feature>
<reference evidence="4" key="1">
    <citation type="submission" date="2019-12" db="EMBL/GenBank/DDBJ databases">
        <authorList>
            <person name="Scholes J."/>
        </authorList>
    </citation>
    <scope>NUCLEOTIDE SEQUENCE</scope>
</reference>
<dbReference type="Pfam" id="PF01426">
    <property type="entry name" value="BAH"/>
    <property type="match status" value="1"/>
</dbReference>
<dbReference type="Gene3D" id="2.30.30.490">
    <property type="match status" value="1"/>
</dbReference>
<dbReference type="Gene3D" id="1.10.472.30">
    <property type="entry name" value="Transcription elongation factor S-II, central domain"/>
    <property type="match status" value="1"/>
</dbReference>
<dbReference type="PANTHER" id="PTHR46871">
    <property type="entry name" value="BROMO-ADJACENT HOMOLOGY (BAH) DOMAIN-CONTAINING PROTEIN"/>
    <property type="match status" value="1"/>
</dbReference>
<name>A0A9N7MSQ6_STRHE</name>
<feature type="domain" description="BAH" evidence="2">
    <location>
        <begin position="114"/>
        <end position="233"/>
    </location>
</feature>
<feature type="compositionally biased region" description="Acidic residues" evidence="1">
    <location>
        <begin position="39"/>
        <end position="49"/>
    </location>
</feature>